<dbReference type="EMBL" id="FQZS01000016">
    <property type="protein sequence ID" value="SHJ10901.1"/>
    <property type="molecule type" value="Genomic_DNA"/>
</dbReference>
<dbReference type="InterPro" id="IPR038300">
    <property type="entry name" value="SASP_sf_alpha/beta"/>
</dbReference>
<gene>
    <name evidence="2" type="ORF">SAMN02745176_02419</name>
</gene>
<reference evidence="2 3" key="1">
    <citation type="submission" date="2016-11" db="EMBL/GenBank/DDBJ databases">
        <authorList>
            <person name="Jaros S."/>
            <person name="Januszkiewicz K."/>
            <person name="Wedrychowicz H."/>
        </authorList>
    </citation>
    <scope>NUCLEOTIDE SEQUENCE [LARGE SCALE GENOMIC DNA]</scope>
    <source>
        <strain evidence="2 3">DSM 19022</strain>
    </source>
</reference>
<evidence type="ECO:0000313" key="3">
    <source>
        <dbReference type="Proteomes" id="UP000184442"/>
    </source>
</evidence>
<evidence type="ECO:0000256" key="1">
    <source>
        <dbReference type="ARBA" id="ARBA00003863"/>
    </source>
</evidence>
<dbReference type="Gene3D" id="6.10.10.80">
    <property type="entry name" value="Small, acid-soluble spore protein, alpha/beta type-like"/>
    <property type="match status" value="1"/>
</dbReference>
<sequence length="56" mass="6384">MNDNKNTRNKFKEEVASQLGINWKPGDNGTLSARDAGRIGGEMVRRMIKAYQEKMQ</sequence>
<dbReference type="RefSeq" id="WP_073026457.1">
    <property type="nucleotide sequence ID" value="NZ_FQZS01000016.1"/>
</dbReference>
<dbReference type="AlphaFoldDB" id="A0A1M6GLV6"/>
<organism evidence="2 3">
    <name type="scientific">Lutispora thermophila DSM 19022</name>
    <dbReference type="NCBI Taxonomy" id="1122184"/>
    <lineage>
        <taxon>Bacteria</taxon>
        <taxon>Bacillati</taxon>
        <taxon>Bacillota</taxon>
        <taxon>Clostridia</taxon>
        <taxon>Lutisporales</taxon>
        <taxon>Lutisporaceae</taxon>
        <taxon>Lutispora</taxon>
    </lineage>
</organism>
<proteinExistence type="predicted"/>
<dbReference type="Pfam" id="PF00269">
    <property type="entry name" value="SASP"/>
    <property type="match status" value="1"/>
</dbReference>
<dbReference type="InterPro" id="IPR001448">
    <property type="entry name" value="SASP_alpha/beta-type"/>
</dbReference>
<protein>
    <submittedName>
        <fullName evidence="2">Small, acid-soluble spore protein, alpha/beta type</fullName>
    </submittedName>
</protein>
<evidence type="ECO:0000313" key="2">
    <source>
        <dbReference type="EMBL" id="SHJ10901.1"/>
    </source>
</evidence>
<dbReference type="STRING" id="1122184.SAMN02745176_02419"/>
<dbReference type="GO" id="GO:0003690">
    <property type="term" value="F:double-stranded DNA binding"/>
    <property type="evidence" value="ECO:0007669"/>
    <property type="project" value="InterPro"/>
</dbReference>
<accession>A0A1M6GLV6</accession>
<dbReference type="Proteomes" id="UP000184442">
    <property type="component" value="Unassembled WGS sequence"/>
</dbReference>
<dbReference type="GO" id="GO:0006265">
    <property type="term" value="P:DNA topological change"/>
    <property type="evidence" value="ECO:0007669"/>
    <property type="project" value="InterPro"/>
</dbReference>
<name>A0A1M6GLV6_9FIRM</name>
<keyword evidence="3" id="KW-1185">Reference proteome</keyword>
<dbReference type="OrthoDB" id="1683773at2"/>
<comment type="function">
    <text evidence="1">SASP are bound to spore DNA. They are double-stranded DNA-binding proteins that cause DNA to change to an a-like conformation. They protect the DNA backbone from chemical and enzymatic cleavage and are thus involved in dormant spore's high resistance to UV light.</text>
</comment>